<dbReference type="InParanoid" id="A0A0V0QGD2"/>
<organism evidence="2 3">
    <name type="scientific">Pseudocohnilembus persalinus</name>
    <name type="common">Ciliate</name>
    <dbReference type="NCBI Taxonomy" id="266149"/>
    <lineage>
        <taxon>Eukaryota</taxon>
        <taxon>Sar</taxon>
        <taxon>Alveolata</taxon>
        <taxon>Ciliophora</taxon>
        <taxon>Intramacronucleata</taxon>
        <taxon>Oligohymenophorea</taxon>
        <taxon>Scuticociliatia</taxon>
        <taxon>Philasterida</taxon>
        <taxon>Pseudocohnilembidae</taxon>
        <taxon>Pseudocohnilembus</taxon>
    </lineage>
</organism>
<evidence type="ECO:0000256" key="1">
    <source>
        <dbReference type="SAM" id="MobiDB-lite"/>
    </source>
</evidence>
<feature type="region of interest" description="Disordered" evidence="1">
    <location>
        <begin position="322"/>
        <end position="357"/>
    </location>
</feature>
<feature type="compositionally biased region" description="Polar residues" evidence="1">
    <location>
        <begin position="14"/>
        <end position="23"/>
    </location>
</feature>
<feature type="compositionally biased region" description="Polar residues" evidence="1">
    <location>
        <begin position="483"/>
        <end position="497"/>
    </location>
</feature>
<reference evidence="2 3" key="1">
    <citation type="journal article" date="2015" name="Sci. Rep.">
        <title>Genome of the facultative scuticociliatosis pathogen Pseudocohnilembus persalinus provides insight into its virulence through horizontal gene transfer.</title>
        <authorList>
            <person name="Xiong J."/>
            <person name="Wang G."/>
            <person name="Cheng J."/>
            <person name="Tian M."/>
            <person name="Pan X."/>
            <person name="Warren A."/>
            <person name="Jiang C."/>
            <person name="Yuan D."/>
            <person name="Miao W."/>
        </authorList>
    </citation>
    <scope>NUCLEOTIDE SEQUENCE [LARGE SCALE GENOMIC DNA]</scope>
    <source>
        <strain evidence="2">36N120E</strain>
    </source>
</reference>
<feature type="region of interest" description="Disordered" evidence="1">
    <location>
        <begin position="182"/>
        <end position="202"/>
    </location>
</feature>
<sequence>MEEKQKQKLKQIDQEQNNTSQSIHLGQHSINETAMTLNLKQDNQLKTDQTQHFIQQHYNNINNSNSVNINQNGEQSSFLNITNSLQQIQSPNQSFNVNNNNTSFANKKKKSQKGSKQHLSQSHINSNYISILNGIGSEHNMESLRSSRKIQMLQKRGSQKSTQNLQKLPDARLSLENQNEGLELSNRSGLSRNAQSVKTQRNNRIKNNLSTVNPNKLPNIINFYEDEIMKIEEYNYMLQKNKEIEQQFYQQKKTIKSIKSQTNLIKKSKYSDFKYQDAITGQSFVRQVLHQKSLIGRAEPYESAIRNKKINQYNNILSQTEDERNQRKLKQQNNKQQNTEAKLMEDENDKYINDSSEDENDNFIQEIIVQEIVQKSEDESIFKLEREKQMRFSQNKKKNEKDQDQGILQLVDFGGNKVKHIKRLAHQSNNRQTTNFKLLTGKDLLSLSKQRKRIHILTNYLNQFQALEKQKKEQQLYDEQKKNTQQHQYNNSNTDILNESKVPKYQKRQGLKKFF</sequence>
<keyword evidence="3" id="KW-1185">Reference proteome</keyword>
<evidence type="ECO:0000313" key="2">
    <source>
        <dbReference type="EMBL" id="KRX01223.1"/>
    </source>
</evidence>
<comment type="caution">
    <text evidence="2">The sequence shown here is derived from an EMBL/GenBank/DDBJ whole genome shotgun (WGS) entry which is preliminary data.</text>
</comment>
<feature type="region of interest" description="Disordered" evidence="1">
    <location>
        <begin position="1"/>
        <end position="23"/>
    </location>
</feature>
<dbReference type="AlphaFoldDB" id="A0A0V0QGD2"/>
<gene>
    <name evidence="2" type="ORF">PPERSA_05809</name>
</gene>
<accession>A0A0V0QGD2</accession>
<dbReference type="EMBL" id="LDAU01000173">
    <property type="protein sequence ID" value="KRX01223.1"/>
    <property type="molecule type" value="Genomic_DNA"/>
</dbReference>
<feature type="compositionally biased region" description="Basic and acidic residues" evidence="1">
    <location>
        <begin position="342"/>
        <end position="352"/>
    </location>
</feature>
<name>A0A0V0QGD2_PSEPJ</name>
<feature type="region of interest" description="Disordered" evidence="1">
    <location>
        <begin position="482"/>
        <end position="501"/>
    </location>
</feature>
<feature type="compositionally biased region" description="Low complexity" evidence="1">
    <location>
        <begin position="93"/>
        <end position="105"/>
    </location>
</feature>
<evidence type="ECO:0000313" key="3">
    <source>
        <dbReference type="Proteomes" id="UP000054937"/>
    </source>
</evidence>
<protein>
    <submittedName>
        <fullName evidence="2">Uncharacterized protein</fullName>
    </submittedName>
</protein>
<feature type="compositionally biased region" description="Basic and acidic residues" evidence="1">
    <location>
        <begin position="1"/>
        <end position="13"/>
    </location>
</feature>
<dbReference type="Proteomes" id="UP000054937">
    <property type="component" value="Unassembled WGS sequence"/>
</dbReference>
<feature type="compositionally biased region" description="Basic residues" evidence="1">
    <location>
        <begin position="106"/>
        <end position="116"/>
    </location>
</feature>
<feature type="region of interest" description="Disordered" evidence="1">
    <location>
        <begin position="93"/>
        <end position="122"/>
    </location>
</feature>
<proteinExistence type="predicted"/>